<evidence type="ECO:0000313" key="1">
    <source>
        <dbReference type="EMBL" id="KAL3688692.1"/>
    </source>
</evidence>
<accession>A0ABD3HDZ5</accession>
<keyword evidence="2" id="KW-1185">Reference proteome</keyword>
<reference evidence="1 2" key="1">
    <citation type="submission" date="2024-09" db="EMBL/GenBank/DDBJ databases">
        <title>Chromosome-scale assembly of Riccia sorocarpa.</title>
        <authorList>
            <person name="Paukszto L."/>
        </authorList>
    </citation>
    <scope>NUCLEOTIDE SEQUENCE [LARGE SCALE GENOMIC DNA]</scope>
    <source>
        <strain evidence="1">LP-2024</strain>
        <tissue evidence="1">Aerial parts of the thallus</tissue>
    </source>
</reference>
<gene>
    <name evidence="1" type="ORF">R1sor_015001</name>
</gene>
<dbReference type="PANTHER" id="PTHR46880">
    <property type="entry name" value="RAS-ASSOCIATING DOMAIN-CONTAINING PROTEIN"/>
    <property type="match status" value="1"/>
</dbReference>
<name>A0ABD3HDZ5_9MARC</name>
<proteinExistence type="predicted"/>
<organism evidence="1 2">
    <name type="scientific">Riccia sorocarpa</name>
    <dbReference type="NCBI Taxonomy" id="122646"/>
    <lineage>
        <taxon>Eukaryota</taxon>
        <taxon>Viridiplantae</taxon>
        <taxon>Streptophyta</taxon>
        <taxon>Embryophyta</taxon>
        <taxon>Marchantiophyta</taxon>
        <taxon>Marchantiopsida</taxon>
        <taxon>Marchantiidae</taxon>
        <taxon>Marchantiales</taxon>
        <taxon>Ricciaceae</taxon>
        <taxon>Riccia</taxon>
    </lineage>
</organism>
<comment type="caution">
    <text evidence="1">The sequence shown here is derived from an EMBL/GenBank/DDBJ whole genome shotgun (WGS) entry which is preliminary data.</text>
</comment>
<evidence type="ECO:0000313" key="2">
    <source>
        <dbReference type="Proteomes" id="UP001633002"/>
    </source>
</evidence>
<dbReference type="InterPro" id="IPR012337">
    <property type="entry name" value="RNaseH-like_sf"/>
</dbReference>
<protein>
    <recommendedName>
        <fullName evidence="3">DUF4371 domain-containing protein</fullName>
    </recommendedName>
</protein>
<sequence>MGDSDGGTEVSRSKKQRNLTDFSQAFRGSSSTKREGLAHVHCKTASSIMDTILTLLKEWRLDLSRFVSFGSDGASVMLGNNNEVGAPLKREANPFVLQLHCVAHRTNLTVLSAAKHPECKDLSTEIDNVVNAVCFYFKKSPKRKEGLLHLQKELFDFKRMLKRYQKVCWLSRSEAICSVCDSLEAVLVFLRDSPHSEDHGVGKALYNKLHSFKMVYVLHFLADILKSLAALSMVFQNVNVDVTSIGAIVNAEISNIRMTYLRERIDTNAFFMNEESGYHMIPDFGPDSGYLKGLSSQMRGNMFHSVELQRCRLGTDLEEAVSFQKNFAEAVANALKERFADNDLVSAFRILSPTQMPTQLVKLREWGQKELDSLCAHFGEPKVLKGESQPPLLRSAAVKTEFYSFKSHAVSEFGELSFSLASN</sequence>
<dbReference type="EMBL" id="JBJQOH010000004">
    <property type="protein sequence ID" value="KAL3688692.1"/>
    <property type="molecule type" value="Genomic_DNA"/>
</dbReference>
<dbReference type="PANTHER" id="PTHR46880:SF5">
    <property type="entry name" value="DUF4371 DOMAIN-CONTAINING PROTEIN"/>
    <property type="match status" value="1"/>
</dbReference>
<evidence type="ECO:0008006" key="3">
    <source>
        <dbReference type="Google" id="ProtNLM"/>
    </source>
</evidence>
<dbReference type="AlphaFoldDB" id="A0ABD3HDZ5"/>
<dbReference type="Proteomes" id="UP001633002">
    <property type="component" value="Unassembled WGS sequence"/>
</dbReference>
<dbReference type="SUPFAM" id="SSF53098">
    <property type="entry name" value="Ribonuclease H-like"/>
    <property type="match status" value="1"/>
</dbReference>